<reference evidence="1 2" key="1">
    <citation type="submission" date="2019-01" db="EMBL/GenBank/DDBJ databases">
        <title>Draft genome sequence of Dictyobacter sp. Uno17.</title>
        <authorList>
            <person name="Wang C.M."/>
            <person name="Zheng Y."/>
            <person name="Sakai Y."/>
            <person name="Abe K."/>
            <person name="Yokota A."/>
            <person name="Yabe S."/>
        </authorList>
    </citation>
    <scope>NUCLEOTIDE SEQUENCE [LARGE SCALE GENOMIC DNA]</scope>
    <source>
        <strain evidence="1 2">Uno17</strain>
    </source>
</reference>
<protein>
    <submittedName>
        <fullName evidence="1">Uncharacterized protein</fullName>
    </submittedName>
</protein>
<organism evidence="1 2">
    <name type="scientific">Dictyobacter arantiisoli</name>
    <dbReference type="NCBI Taxonomy" id="2014874"/>
    <lineage>
        <taxon>Bacteria</taxon>
        <taxon>Bacillati</taxon>
        <taxon>Chloroflexota</taxon>
        <taxon>Ktedonobacteria</taxon>
        <taxon>Ktedonobacterales</taxon>
        <taxon>Dictyobacteraceae</taxon>
        <taxon>Dictyobacter</taxon>
    </lineage>
</organism>
<dbReference type="Proteomes" id="UP000322530">
    <property type="component" value="Unassembled WGS sequence"/>
</dbReference>
<gene>
    <name evidence="1" type="ORF">KDI_18980</name>
</gene>
<keyword evidence="2" id="KW-1185">Reference proteome</keyword>
<dbReference type="OrthoDB" id="166046at2"/>
<name>A0A5A5TBN6_9CHLR</name>
<evidence type="ECO:0000313" key="1">
    <source>
        <dbReference type="EMBL" id="GCF08334.1"/>
    </source>
</evidence>
<comment type="caution">
    <text evidence="1">The sequence shown here is derived from an EMBL/GenBank/DDBJ whole genome shotgun (WGS) entry which is preliminary data.</text>
</comment>
<dbReference type="RefSeq" id="WP_149401323.1">
    <property type="nucleotide sequence ID" value="NZ_BIXY01000021.1"/>
</dbReference>
<proteinExistence type="predicted"/>
<dbReference type="EMBL" id="BIXY01000021">
    <property type="protein sequence ID" value="GCF08334.1"/>
    <property type="molecule type" value="Genomic_DNA"/>
</dbReference>
<accession>A0A5A5TBN6</accession>
<sequence length="74" mass="8066">MVFTQANHPPCPLCNADGSQRGWSDATAYGHSLKITSEAHKIMGSDVAALVCTNCGNIQFFVNPQDFHKEKEEA</sequence>
<evidence type="ECO:0000313" key="2">
    <source>
        <dbReference type="Proteomes" id="UP000322530"/>
    </source>
</evidence>
<dbReference type="AlphaFoldDB" id="A0A5A5TBN6"/>